<proteinExistence type="predicted"/>
<dbReference type="Proteomes" id="UP001153332">
    <property type="component" value="Unassembled WGS sequence"/>
</dbReference>
<comment type="caution">
    <text evidence="1">The sequence shown here is derived from an EMBL/GenBank/DDBJ whole genome shotgun (WGS) entry which is preliminary data.</text>
</comment>
<protein>
    <submittedName>
        <fullName evidence="1">Uncharacterized protein</fullName>
    </submittedName>
</protein>
<reference evidence="1" key="1">
    <citation type="submission" date="2022-12" db="EMBL/GenBank/DDBJ databases">
        <title>Genome Sequence of Lasiodiplodia mahajangana.</title>
        <authorList>
            <person name="Buettner E."/>
        </authorList>
    </citation>
    <scope>NUCLEOTIDE SEQUENCE</scope>
    <source>
        <strain evidence="1">VT137</strain>
    </source>
</reference>
<accession>A0ACC2JUF5</accession>
<keyword evidence="2" id="KW-1185">Reference proteome</keyword>
<gene>
    <name evidence="1" type="ORF">O1611_g2471</name>
</gene>
<dbReference type="EMBL" id="JAPUUL010000347">
    <property type="protein sequence ID" value="KAJ8131151.1"/>
    <property type="molecule type" value="Genomic_DNA"/>
</dbReference>
<organism evidence="1 2">
    <name type="scientific">Lasiodiplodia mahajangana</name>
    <dbReference type="NCBI Taxonomy" id="1108764"/>
    <lineage>
        <taxon>Eukaryota</taxon>
        <taxon>Fungi</taxon>
        <taxon>Dikarya</taxon>
        <taxon>Ascomycota</taxon>
        <taxon>Pezizomycotina</taxon>
        <taxon>Dothideomycetes</taxon>
        <taxon>Dothideomycetes incertae sedis</taxon>
        <taxon>Botryosphaeriales</taxon>
        <taxon>Botryosphaeriaceae</taxon>
        <taxon>Lasiodiplodia</taxon>
    </lineage>
</organism>
<evidence type="ECO:0000313" key="1">
    <source>
        <dbReference type="EMBL" id="KAJ8131151.1"/>
    </source>
</evidence>
<sequence>MGTQTVIQEAEQHNGSGEKSAQGSVLPKEDEYTILSSGMRIFLVVLLGVVTILSTLTTTIYFPLIPMLSTQLSVSIQAINLTATVYGIFQAVSPAFFASFSDSFGRRPVLLGVILIYACASLGLVINSYSYAVLVVLRALQSTGGSAIPPLAYRVVADAAVTPQRGAMLGPMLSICNGISAVGAVALGASGMYGRALPETARCIVRNGSKPAAGVYKTWWAVISAGTCHKTDAEIAYATLGSHLAGKKKGKWTVYGAWSISDYRDPRRHRRPVDDSNVVFGIGPTFLPGLVGMALGGIVARKLLDRSYAHVAKANGINIDHKKAQDVFHFQ</sequence>
<name>A0ACC2JUF5_9PEZI</name>
<evidence type="ECO:0000313" key="2">
    <source>
        <dbReference type="Proteomes" id="UP001153332"/>
    </source>
</evidence>